<proteinExistence type="predicted"/>
<keyword evidence="1" id="KW-1133">Transmembrane helix</keyword>
<dbReference type="EMBL" id="KN833024">
    <property type="protein sequence ID" value="KIM77522.1"/>
    <property type="molecule type" value="Genomic_DNA"/>
</dbReference>
<keyword evidence="1" id="KW-0472">Membrane</keyword>
<name>A0A0C3BJH4_PILCF</name>
<feature type="transmembrane region" description="Helical" evidence="1">
    <location>
        <begin position="38"/>
        <end position="59"/>
    </location>
</feature>
<keyword evidence="1" id="KW-0812">Transmembrane</keyword>
<dbReference type="InParanoid" id="A0A0C3BJH4"/>
<dbReference type="PANTHER" id="PTHR37471:SF1">
    <property type="entry name" value="AB HYDROLASE-1 DOMAIN-CONTAINING PROTEIN"/>
    <property type="match status" value="1"/>
</dbReference>
<dbReference type="SUPFAM" id="SSF53474">
    <property type="entry name" value="alpha/beta-Hydrolases"/>
    <property type="match status" value="1"/>
</dbReference>
<dbReference type="Gene3D" id="3.40.50.1820">
    <property type="entry name" value="alpha/beta hydrolase"/>
    <property type="match status" value="1"/>
</dbReference>
<dbReference type="InterPro" id="IPR029058">
    <property type="entry name" value="AB_hydrolase_fold"/>
</dbReference>
<dbReference type="Proteomes" id="UP000054166">
    <property type="component" value="Unassembled WGS sequence"/>
</dbReference>
<dbReference type="STRING" id="765440.A0A0C3BJH4"/>
<dbReference type="HOGENOM" id="CLU_027502_2_0_1"/>
<organism evidence="2 3">
    <name type="scientific">Piloderma croceum (strain F 1598)</name>
    <dbReference type="NCBI Taxonomy" id="765440"/>
    <lineage>
        <taxon>Eukaryota</taxon>
        <taxon>Fungi</taxon>
        <taxon>Dikarya</taxon>
        <taxon>Basidiomycota</taxon>
        <taxon>Agaricomycotina</taxon>
        <taxon>Agaricomycetes</taxon>
        <taxon>Agaricomycetidae</taxon>
        <taxon>Atheliales</taxon>
        <taxon>Atheliaceae</taxon>
        <taxon>Piloderma</taxon>
    </lineage>
</organism>
<protein>
    <recommendedName>
        <fullName evidence="4">AB hydrolase-1 domain-containing protein</fullName>
    </recommendedName>
</protein>
<evidence type="ECO:0000313" key="3">
    <source>
        <dbReference type="Proteomes" id="UP000054166"/>
    </source>
</evidence>
<evidence type="ECO:0008006" key="4">
    <source>
        <dbReference type="Google" id="ProtNLM"/>
    </source>
</evidence>
<keyword evidence="3" id="KW-1185">Reference proteome</keyword>
<reference evidence="3" key="2">
    <citation type="submission" date="2015-01" db="EMBL/GenBank/DDBJ databases">
        <title>Evolutionary Origins and Diversification of the Mycorrhizal Mutualists.</title>
        <authorList>
            <consortium name="DOE Joint Genome Institute"/>
            <consortium name="Mycorrhizal Genomics Consortium"/>
            <person name="Kohler A."/>
            <person name="Kuo A."/>
            <person name="Nagy L.G."/>
            <person name="Floudas D."/>
            <person name="Copeland A."/>
            <person name="Barry K.W."/>
            <person name="Cichocki N."/>
            <person name="Veneault-Fourrey C."/>
            <person name="LaButti K."/>
            <person name="Lindquist E.A."/>
            <person name="Lipzen A."/>
            <person name="Lundell T."/>
            <person name="Morin E."/>
            <person name="Murat C."/>
            <person name="Riley R."/>
            <person name="Ohm R."/>
            <person name="Sun H."/>
            <person name="Tunlid A."/>
            <person name="Henrissat B."/>
            <person name="Grigoriev I.V."/>
            <person name="Hibbett D.S."/>
            <person name="Martin F."/>
        </authorList>
    </citation>
    <scope>NUCLEOTIDE SEQUENCE [LARGE SCALE GENOMIC DNA]</scope>
    <source>
        <strain evidence="3">F 1598</strain>
    </source>
</reference>
<sequence>MIGKGLKDYIMIRAAISGLRLIAPASLIYLASSFYHRQFLYSALLGSYAIAEAGFYLLVYLPRRHLMQRAAIHPPRLTYDERQLLFKRCRSYLAGGEYPIGWFQPSVDVKRENVILWILWALFSTESYQPEWEEEISEYLSEVESLLGRKLDGGFSEKAKSMRLTFDPVVMLHRPLVWYFIVGGLDIYSSLSIHSRGFHHYATPRWFRCFPPRPQTILSQKSVDPNLSYWYRPHISTTKLPILFLHGIGIGLWTYLSFFSDLINQDPDVGILIIELLPISSRMTSPPLGRQANCRAISRILISLHISRFSLVSNSYGTVLTAQLLHDPALSPRISSILFIDPIPFLLHLPGVAFNFVYREPRTANEWELWYFASRDADVSRALSRHFFWAENVLWKEELEGRRVGVVLSGSDQIVNAKEVRKYLTGEEDVTNGGEMSRWWEEDGLEVLFYPDLDHAMVFDTKERRNPVLDIVHRFVKLQ</sequence>
<dbReference type="PANTHER" id="PTHR37471">
    <property type="entry name" value="UNNAMED PRODUCT"/>
    <property type="match status" value="1"/>
</dbReference>
<evidence type="ECO:0000313" key="2">
    <source>
        <dbReference type="EMBL" id="KIM77522.1"/>
    </source>
</evidence>
<evidence type="ECO:0000256" key="1">
    <source>
        <dbReference type="SAM" id="Phobius"/>
    </source>
</evidence>
<gene>
    <name evidence="2" type="ORF">PILCRDRAFT_617384</name>
</gene>
<accession>A0A0C3BJH4</accession>
<reference evidence="2 3" key="1">
    <citation type="submission" date="2014-04" db="EMBL/GenBank/DDBJ databases">
        <authorList>
            <consortium name="DOE Joint Genome Institute"/>
            <person name="Kuo A."/>
            <person name="Tarkka M."/>
            <person name="Buscot F."/>
            <person name="Kohler A."/>
            <person name="Nagy L.G."/>
            <person name="Floudas D."/>
            <person name="Copeland A."/>
            <person name="Barry K.W."/>
            <person name="Cichocki N."/>
            <person name="Veneault-Fourrey C."/>
            <person name="LaButti K."/>
            <person name="Lindquist E.A."/>
            <person name="Lipzen A."/>
            <person name="Lundell T."/>
            <person name="Morin E."/>
            <person name="Murat C."/>
            <person name="Sun H."/>
            <person name="Tunlid A."/>
            <person name="Henrissat B."/>
            <person name="Grigoriev I.V."/>
            <person name="Hibbett D.S."/>
            <person name="Martin F."/>
            <person name="Nordberg H.P."/>
            <person name="Cantor M.N."/>
            <person name="Hua S.X."/>
        </authorList>
    </citation>
    <scope>NUCLEOTIDE SEQUENCE [LARGE SCALE GENOMIC DNA]</scope>
    <source>
        <strain evidence="2 3">F 1598</strain>
    </source>
</reference>
<feature type="transmembrane region" description="Helical" evidence="1">
    <location>
        <begin position="12"/>
        <end position="32"/>
    </location>
</feature>
<dbReference type="OrthoDB" id="6431331at2759"/>
<dbReference type="AlphaFoldDB" id="A0A0C3BJH4"/>